<protein>
    <submittedName>
        <fullName evidence="1">Uncharacterized protein</fullName>
    </submittedName>
</protein>
<proteinExistence type="predicted"/>
<evidence type="ECO:0000313" key="1">
    <source>
        <dbReference type="EMBL" id="UQS84532.1"/>
    </source>
</evidence>
<gene>
    <name evidence="1" type="ORF">MOO46_04560</name>
</gene>
<dbReference type="EMBL" id="CP093362">
    <property type="protein sequence ID" value="UQS84532.1"/>
    <property type="molecule type" value="Genomic_DNA"/>
</dbReference>
<sequence length="63" mass="7364">MMSNNLRVKKDLSIPRDIYEELEIVKHINCVKYDHSAIKILIDFYRDNASTGEKSVFDSFKNA</sequence>
<keyword evidence="2" id="KW-1185">Reference proteome</keyword>
<reference evidence="1 2" key="1">
    <citation type="journal article" date="2022" name="Int. J. Syst. Evol. Microbiol.">
        <title>Apilactobacillus apisilvae sp. nov., Nicolia spurrieriana gen. nov. sp. nov., Bombilactobacillus folatiphilus sp. nov. and Bombilactobacillus thymidiniphilus sp. nov., four new lactic acid bacterial isolates from stingless bees Tetragonula carbonaria and Austroplebeia australis.</title>
        <authorList>
            <person name="Oliphant S.A."/>
            <person name="Watson-Haigh N.S."/>
            <person name="Sumby K.M."/>
            <person name="Gardner J."/>
            <person name="Groom S."/>
            <person name="Jiranek V."/>
        </authorList>
    </citation>
    <scope>NUCLEOTIDE SEQUENCE [LARGE SCALE GENOMIC DNA]</scope>
    <source>
        <strain evidence="1 2">SG5_A10</strain>
    </source>
</reference>
<organism evidence="1 2">
    <name type="scientific">Apilactobacillus apisilvae</name>
    <dbReference type="NCBI Taxonomy" id="2923364"/>
    <lineage>
        <taxon>Bacteria</taxon>
        <taxon>Bacillati</taxon>
        <taxon>Bacillota</taxon>
        <taxon>Bacilli</taxon>
        <taxon>Lactobacillales</taxon>
        <taxon>Lactobacillaceae</taxon>
        <taxon>Apilactobacillus</taxon>
    </lineage>
</organism>
<dbReference type="Proteomes" id="UP000831859">
    <property type="component" value="Chromosome"/>
</dbReference>
<accession>A0ABY4PG27</accession>
<name>A0ABY4PG27_9LACO</name>
<dbReference type="RefSeq" id="WP_249510518.1">
    <property type="nucleotide sequence ID" value="NZ_CP093362.1"/>
</dbReference>
<evidence type="ECO:0000313" key="2">
    <source>
        <dbReference type="Proteomes" id="UP000831859"/>
    </source>
</evidence>